<keyword evidence="2" id="KW-1185">Reference proteome</keyword>
<sequence length="87" mass="9830">MKPILACHNIGIQYTSFQFIDECKKIEDQESRDVLNTVLSEGMKTSKEKVKKAEKIRVARDLVKAGVAIDIILRTTGLSPEEIVQLR</sequence>
<gene>
    <name evidence="1" type="ORF">TNCT_405061</name>
</gene>
<dbReference type="AlphaFoldDB" id="A0A8X6GJ98"/>
<proteinExistence type="predicted"/>
<name>A0A8X6GJ98_TRICU</name>
<accession>A0A8X6GJ98</accession>
<comment type="caution">
    <text evidence="1">The sequence shown here is derived from an EMBL/GenBank/DDBJ whole genome shotgun (WGS) entry which is preliminary data.</text>
</comment>
<dbReference type="Proteomes" id="UP000887116">
    <property type="component" value="Unassembled WGS sequence"/>
</dbReference>
<evidence type="ECO:0000313" key="2">
    <source>
        <dbReference type="Proteomes" id="UP000887116"/>
    </source>
</evidence>
<reference evidence="1" key="1">
    <citation type="submission" date="2020-07" db="EMBL/GenBank/DDBJ databases">
        <title>Multicomponent nature underlies the extraordinary mechanical properties of spider dragline silk.</title>
        <authorList>
            <person name="Kono N."/>
            <person name="Nakamura H."/>
            <person name="Mori M."/>
            <person name="Yoshida Y."/>
            <person name="Ohtoshi R."/>
            <person name="Malay A.D."/>
            <person name="Moran D.A.P."/>
            <person name="Tomita M."/>
            <person name="Numata K."/>
            <person name="Arakawa K."/>
        </authorList>
    </citation>
    <scope>NUCLEOTIDE SEQUENCE</scope>
</reference>
<organism evidence="1 2">
    <name type="scientific">Trichonephila clavata</name>
    <name type="common">Joro spider</name>
    <name type="synonym">Nephila clavata</name>
    <dbReference type="NCBI Taxonomy" id="2740835"/>
    <lineage>
        <taxon>Eukaryota</taxon>
        <taxon>Metazoa</taxon>
        <taxon>Ecdysozoa</taxon>
        <taxon>Arthropoda</taxon>
        <taxon>Chelicerata</taxon>
        <taxon>Arachnida</taxon>
        <taxon>Araneae</taxon>
        <taxon>Araneomorphae</taxon>
        <taxon>Entelegynae</taxon>
        <taxon>Araneoidea</taxon>
        <taxon>Nephilidae</taxon>
        <taxon>Trichonephila</taxon>
    </lineage>
</organism>
<evidence type="ECO:0000313" key="1">
    <source>
        <dbReference type="EMBL" id="GFR05477.1"/>
    </source>
</evidence>
<dbReference type="EMBL" id="BMAO01025851">
    <property type="protein sequence ID" value="GFR05477.1"/>
    <property type="molecule type" value="Genomic_DNA"/>
</dbReference>
<protein>
    <submittedName>
        <fullName evidence="1">Uncharacterized protein</fullName>
    </submittedName>
</protein>